<name>A0A2T1HNR8_9HYPH</name>
<evidence type="ECO:0000256" key="1">
    <source>
        <dbReference type="SAM" id="MobiDB-lite"/>
    </source>
</evidence>
<dbReference type="Proteomes" id="UP000239772">
    <property type="component" value="Unassembled WGS sequence"/>
</dbReference>
<evidence type="ECO:0000313" key="2">
    <source>
        <dbReference type="EMBL" id="PSC03305.1"/>
    </source>
</evidence>
<reference evidence="3" key="1">
    <citation type="submission" date="2018-03" db="EMBL/GenBank/DDBJ databases">
        <authorList>
            <person name="Sun L."/>
            <person name="Liu H."/>
            <person name="Chen W."/>
            <person name="Huang K."/>
            <person name="Liu W."/>
            <person name="Gao X."/>
        </authorList>
    </citation>
    <scope>NUCLEOTIDE SEQUENCE [LARGE SCALE GENOMIC DNA]</scope>
    <source>
        <strain evidence="3">SH9</strain>
    </source>
</reference>
<accession>A0A2T1HNR8</accession>
<dbReference type="AlphaFoldDB" id="A0A2T1HNR8"/>
<comment type="caution">
    <text evidence="2">The sequence shown here is derived from an EMBL/GenBank/DDBJ whole genome shotgun (WGS) entry which is preliminary data.</text>
</comment>
<protein>
    <submittedName>
        <fullName evidence="2">Uncharacterized protein</fullName>
    </submittedName>
</protein>
<organism evidence="2 3">
    <name type="scientific">Alsobacter soli</name>
    <dbReference type="NCBI Taxonomy" id="2109933"/>
    <lineage>
        <taxon>Bacteria</taxon>
        <taxon>Pseudomonadati</taxon>
        <taxon>Pseudomonadota</taxon>
        <taxon>Alphaproteobacteria</taxon>
        <taxon>Hyphomicrobiales</taxon>
        <taxon>Alsobacteraceae</taxon>
        <taxon>Alsobacter</taxon>
    </lineage>
</organism>
<proteinExistence type="predicted"/>
<evidence type="ECO:0000313" key="3">
    <source>
        <dbReference type="Proteomes" id="UP000239772"/>
    </source>
</evidence>
<feature type="compositionally biased region" description="Polar residues" evidence="1">
    <location>
        <begin position="83"/>
        <end position="92"/>
    </location>
</feature>
<dbReference type="EMBL" id="PVZS01000028">
    <property type="protein sequence ID" value="PSC03305.1"/>
    <property type="molecule type" value="Genomic_DNA"/>
</dbReference>
<sequence length="92" mass="10100">MTRYRRMWTGSDAQEYLAALKEWRRRCVAILAKAPIRSPIALATTEIMHVIDGAAEVITGGREALWSKPASAGPEMQAHFGRTSPSSADRDG</sequence>
<keyword evidence="3" id="KW-1185">Reference proteome</keyword>
<feature type="region of interest" description="Disordered" evidence="1">
    <location>
        <begin position="68"/>
        <end position="92"/>
    </location>
</feature>
<gene>
    <name evidence="2" type="ORF">SLNSH_19815</name>
</gene>